<evidence type="ECO:0000256" key="2">
    <source>
        <dbReference type="ARBA" id="ARBA00010790"/>
    </source>
</evidence>
<evidence type="ECO:0000313" key="9">
    <source>
        <dbReference type="Proteomes" id="UP000297564"/>
    </source>
</evidence>
<comment type="caution">
    <text evidence="8">The sequence shown here is derived from an EMBL/GenBank/DDBJ whole genome shotgun (WGS) entry which is preliminary data.</text>
</comment>
<accession>A0A4Z0BMF5</accession>
<dbReference type="RefSeq" id="WP_135285542.1">
    <property type="nucleotide sequence ID" value="NZ_SMLL01000004.1"/>
</dbReference>
<protein>
    <submittedName>
        <fullName evidence="8">GMC family oxidoreductase</fullName>
    </submittedName>
</protein>
<dbReference type="InterPro" id="IPR007867">
    <property type="entry name" value="GMC_OxRtase_C"/>
</dbReference>
<dbReference type="OrthoDB" id="9787779at2"/>
<dbReference type="Pfam" id="PF01266">
    <property type="entry name" value="DAO"/>
    <property type="match status" value="1"/>
</dbReference>
<dbReference type="Gene3D" id="3.50.50.60">
    <property type="entry name" value="FAD/NAD(P)-binding domain"/>
    <property type="match status" value="2"/>
</dbReference>
<name>A0A4Z0BMF5_9BURK</name>
<comment type="cofactor">
    <cofactor evidence="1">
        <name>FAD</name>
        <dbReference type="ChEBI" id="CHEBI:57692"/>
    </cofactor>
</comment>
<evidence type="ECO:0000256" key="5">
    <source>
        <dbReference type="ARBA" id="ARBA00023002"/>
    </source>
</evidence>
<evidence type="ECO:0000259" key="6">
    <source>
        <dbReference type="Pfam" id="PF01266"/>
    </source>
</evidence>
<keyword evidence="9" id="KW-1185">Reference proteome</keyword>
<dbReference type="PANTHER" id="PTHR42784">
    <property type="entry name" value="PYRANOSE 2-OXIDASE"/>
    <property type="match status" value="1"/>
</dbReference>
<evidence type="ECO:0000256" key="4">
    <source>
        <dbReference type="ARBA" id="ARBA00022827"/>
    </source>
</evidence>
<dbReference type="EMBL" id="SMLL01000004">
    <property type="protein sequence ID" value="TFZ00001.1"/>
    <property type="molecule type" value="Genomic_DNA"/>
</dbReference>
<evidence type="ECO:0000256" key="3">
    <source>
        <dbReference type="ARBA" id="ARBA00022630"/>
    </source>
</evidence>
<evidence type="ECO:0000256" key="1">
    <source>
        <dbReference type="ARBA" id="ARBA00001974"/>
    </source>
</evidence>
<keyword evidence="5" id="KW-0560">Oxidoreductase</keyword>
<keyword evidence="4" id="KW-0274">FAD</keyword>
<evidence type="ECO:0000259" key="7">
    <source>
        <dbReference type="Pfam" id="PF05199"/>
    </source>
</evidence>
<dbReference type="SUPFAM" id="SSF51905">
    <property type="entry name" value="FAD/NAD(P)-binding domain"/>
    <property type="match status" value="1"/>
</dbReference>
<keyword evidence="3" id="KW-0285">Flavoprotein</keyword>
<comment type="similarity">
    <text evidence="2">Belongs to the GMC oxidoreductase family.</text>
</comment>
<dbReference type="InterPro" id="IPR051473">
    <property type="entry name" value="P2Ox-like"/>
</dbReference>
<sequence>MIEDAHHLTPGSVLQADVCIVGAGPAGVAVALSLADTGLSVLLLEAGRKPGDKAAQALYEGEVADEALHSPAHRYRQRGLGGSSAIWGGRCMPYDPIDFERRPWVPASGWPIGYEDLLPHYVAANALAEAGRYAYDAREAFPDSPPLIAGFASEVVRSTGLERFSCPTNFGLRYQRRLALARNVRVLQGAVCTGIRLAPEGGSVRTLDVATLGGPRLQVSARATVLALGGLETPRLMLASNDVVPQGVGNEHDVVGRYYMCHIAGNVGNLEVHGRPSDVRHGYEIAPDGVYCRRRLSIAAPRQRREGLLNAVARLHFPRITDPSHRNGVLSGLFLARHFISYEYGKRLHDAPGASPALYLRHLLNVMADPLDTAAFLTHWVRHRTLAQRKFPSVILRNRLNRFSLELQGEQVPQAASRVRLGEGVDALGMRRLHIDWRYCAQDIDSLARTLDWIAAEMARSGAARLSYSRETLEQDLLRYGAYGGHHIGTARMGRDPRESVVDRDCKVHSVDNLYVAGSAAFPTSSQANPTLTILALSLRLGAHLAERLSTRRAAPLELSAANATEASA</sequence>
<dbReference type="GO" id="GO:0016614">
    <property type="term" value="F:oxidoreductase activity, acting on CH-OH group of donors"/>
    <property type="evidence" value="ECO:0007669"/>
    <property type="project" value="InterPro"/>
</dbReference>
<feature type="domain" description="FAD dependent oxidoreductase" evidence="6">
    <location>
        <begin position="17"/>
        <end position="231"/>
    </location>
</feature>
<dbReference type="Proteomes" id="UP000297564">
    <property type="component" value="Unassembled WGS sequence"/>
</dbReference>
<dbReference type="InterPro" id="IPR006076">
    <property type="entry name" value="FAD-dep_OxRdtase"/>
</dbReference>
<reference evidence="8 9" key="1">
    <citation type="submission" date="2019-03" db="EMBL/GenBank/DDBJ databases">
        <title>Ramlibacter rhizophilus CCTCC AB2015357, whole genome shotgun sequence.</title>
        <authorList>
            <person name="Zhang X."/>
            <person name="Feng G."/>
            <person name="Zhu H."/>
        </authorList>
    </citation>
    <scope>NUCLEOTIDE SEQUENCE [LARGE SCALE GENOMIC DNA]</scope>
    <source>
        <strain evidence="8 9">CCTCC AB2015357</strain>
    </source>
</reference>
<dbReference type="Pfam" id="PF05199">
    <property type="entry name" value="GMC_oxred_C"/>
    <property type="match status" value="1"/>
</dbReference>
<evidence type="ECO:0000313" key="8">
    <source>
        <dbReference type="EMBL" id="TFZ00001.1"/>
    </source>
</evidence>
<feature type="domain" description="Glucose-methanol-choline oxidoreductase C-terminal" evidence="7">
    <location>
        <begin position="413"/>
        <end position="537"/>
    </location>
</feature>
<dbReference type="PANTHER" id="PTHR42784:SF1">
    <property type="entry name" value="PYRANOSE 2-OXIDASE"/>
    <property type="match status" value="1"/>
</dbReference>
<dbReference type="InterPro" id="IPR036188">
    <property type="entry name" value="FAD/NAD-bd_sf"/>
</dbReference>
<proteinExistence type="inferred from homology"/>
<organism evidence="8 9">
    <name type="scientific">Ramlibacter rhizophilus</name>
    <dbReference type="NCBI Taxonomy" id="1781167"/>
    <lineage>
        <taxon>Bacteria</taxon>
        <taxon>Pseudomonadati</taxon>
        <taxon>Pseudomonadota</taxon>
        <taxon>Betaproteobacteria</taxon>
        <taxon>Burkholderiales</taxon>
        <taxon>Comamonadaceae</taxon>
        <taxon>Ramlibacter</taxon>
    </lineage>
</organism>
<gene>
    <name evidence="8" type="ORF">EZ242_12800</name>
</gene>
<dbReference type="AlphaFoldDB" id="A0A4Z0BMF5"/>